<dbReference type="GO" id="GO:0004519">
    <property type="term" value="F:endonuclease activity"/>
    <property type="evidence" value="ECO:0007669"/>
    <property type="project" value="InterPro"/>
</dbReference>
<name>A0AA96UY91_9EURY</name>
<dbReference type="GeneID" id="85194524"/>
<dbReference type="SUPFAM" id="SSF52980">
    <property type="entry name" value="Restriction endonuclease-like"/>
    <property type="match status" value="1"/>
</dbReference>
<feature type="transmembrane region" description="Helical" evidence="1">
    <location>
        <begin position="81"/>
        <end position="105"/>
    </location>
</feature>
<reference evidence="3 4" key="1">
    <citation type="submission" date="2023-07" db="EMBL/GenBank/DDBJ databases">
        <title>Closed genoem sequence of Methanomicrococcus sp. Hf6.</title>
        <authorList>
            <person name="Poehlein A."/>
            <person name="Protasov E."/>
            <person name="Platt K."/>
            <person name="Reeh H."/>
            <person name="Daniel R."/>
            <person name="Brune A."/>
        </authorList>
    </citation>
    <scope>NUCLEOTIDE SEQUENCE [LARGE SCALE GENOMIC DNA]</scope>
    <source>
        <strain evidence="3 4">Hf6</strain>
    </source>
</reference>
<protein>
    <recommendedName>
        <fullName evidence="2">Restriction endonuclease type IV Mrr domain-containing protein</fullName>
    </recommendedName>
</protein>
<accession>A0AA96UY91</accession>
<dbReference type="InterPro" id="IPR011335">
    <property type="entry name" value="Restrct_endonuc-II-like"/>
</dbReference>
<evidence type="ECO:0000313" key="4">
    <source>
        <dbReference type="Proteomes" id="UP001302978"/>
    </source>
</evidence>
<sequence>MANFSKYLGKEERVLNSIDMKDETVWSHNNVAASEYKSWTTLVLTNKRLFSLNKRKLNMREFRLEDIVSSGWTYRPQWGKILWGLVLLIAAALIYINSGTIGYYLAQYGAVYFGTHTDAEVIAMLSQWMVYLAVIIGILALISLFSYFLLKRTTFSMTTKDGREYQFLLRGRRSQIDDFRMAVQDARDLYIEETENRYFDKMRTVLFDQSNYEYALNNAQASGSGIPVGESEQEKLKREEYLLWERKNAKVGGAPERDQISAGGQNMIAGASMQLNDDGTLQLEAGGAYQLTADGHYLLDDNGNYLLDSKENYLLNPDGSYQLNPDGTRRLNPNSVAALSSGGAHNLKSASNLAEAPLSVKAADLFEQMGFEVSKLSAGDADLLLYKDNLRYIVVIDNDEFGTITNRKIEKAIDAKNHYKTDFGLFISAGDMTDEIQDYANRNNVKIVYIRKAE</sequence>
<evidence type="ECO:0000313" key="3">
    <source>
        <dbReference type="EMBL" id="WNY22814.1"/>
    </source>
</evidence>
<dbReference type="GO" id="GO:0003677">
    <property type="term" value="F:DNA binding"/>
    <property type="evidence" value="ECO:0007669"/>
    <property type="project" value="InterPro"/>
</dbReference>
<feature type="transmembrane region" description="Helical" evidence="1">
    <location>
        <begin position="125"/>
        <end position="150"/>
    </location>
</feature>
<proteinExistence type="predicted"/>
<evidence type="ECO:0000256" key="1">
    <source>
        <dbReference type="SAM" id="Phobius"/>
    </source>
</evidence>
<keyword evidence="4" id="KW-1185">Reference proteome</keyword>
<evidence type="ECO:0000259" key="2">
    <source>
        <dbReference type="Pfam" id="PF04471"/>
    </source>
</evidence>
<dbReference type="Pfam" id="PF04471">
    <property type="entry name" value="Mrr_cat"/>
    <property type="match status" value="1"/>
</dbReference>
<dbReference type="GO" id="GO:0009307">
    <property type="term" value="P:DNA restriction-modification system"/>
    <property type="evidence" value="ECO:0007669"/>
    <property type="project" value="InterPro"/>
</dbReference>
<feature type="domain" description="Restriction endonuclease type IV Mrr" evidence="2">
    <location>
        <begin position="362"/>
        <end position="448"/>
    </location>
</feature>
<keyword evidence="1" id="KW-1133">Transmembrane helix</keyword>
<organism evidence="3 4">
    <name type="scientific">Methanimicrococcus hongohii</name>
    <dbReference type="NCBI Taxonomy" id="3028295"/>
    <lineage>
        <taxon>Archaea</taxon>
        <taxon>Methanobacteriati</taxon>
        <taxon>Methanobacteriota</taxon>
        <taxon>Stenosarchaea group</taxon>
        <taxon>Methanomicrobia</taxon>
        <taxon>Methanosarcinales</taxon>
        <taxon>Methanosarcinaceae</taxon>
        <taxon>Methanimicrococcus</taxon>
    </lineage>
</organism>
<gene>
    <name evidence="3" type="ORF">MmiHf6_00990</name>
</gene>
<dbReference type="KEGG" id="mehf:MmiHf6_00990"/>
<dbReference type="InterPro" id="IPR007560">
    <property type="entry name" value="Restrct_endonuc_IV_Mrr"/>
</dbReference>
<dbReference type="Proteomes" id="UP001302978">
    <property type="component" value="Chromosome"/>
</dbReference>
<keyword evidence="1" id="KW-0472">Membrane</keyword>
<dbReference type="RefSeq" id="WP_316557775.1">
    <property type="nucleotide sequence ID" value="NZ_CP131059.1"/>
</dbReference>
<dbReference type="EMBL" id="CP131059">
    <property type="protein sequence ID" value="WNY22814.1"/>
    <property type="molecule type" value="Genomic_DNA"/>
</dbReference>
<dbReference type="AlphaFoldDB" id="A0AA96UY91"/>
<keyword evidence="1" id="KW-0812">Transmembrane</keyword>